<dbReference type="EMBL" id="JACGWN010000014">
    <property type="protein sequence ID" value="KAL0405816.1"/>
    <property type="molecule type" value="Genomic_DNA"/>
</dbReference>
<dbReference type="Pfam" id="PF03372">
    <property type="entry name" value="Exo_endo_phos"/>
    <property type="match status" value="1"/>
</dbReference>
<feature type="domain" description="Reverse transcriptase zinc-binding" evidence="2">
    <location>
        <begin position="757"/>
        <end position="826"/>
    </location>
</feature>
<dbReference type="InterPro" id="IPR005135">
    <property type="entry name" value="Endo/exonuclease/phosphatase"/>
</dbReference>
<gene>
    <name evidence="3" type="ORF">Slati_3895500</name>
</gene>
<evidence type="ECO:0000313" key="3">
    <source>
        <dbReference type="EMBL" id="KAL0405816.1"/>
    </source>
</evidence>
<comment type="caution">
    <text evidence="3">The sequence shown here is derived from an EMBL/GenBank/DDBJ whole genome shotgun (WGS) entry which is preliminary data.</text>
</comment>
<dbReference type="PANTHER" id="PTHR33116">
    <property type="entry name" value="REVERSE TRANSCRIPTASE ZINC-BINDING DOMAIN-CONTAINING PROTEIN-RELATED-RELATED"/>
    <property type="match status" value="1"/>
</dbReference>
<feature type="domain" description="Endonuclease/exonuclease/phosphatase" evidence="1">
    <location>
        <begin position="20"/>
        <end position="141"/>
    </location>
</feature>
<dbReference type="Gene3D" id="3.60.10.10">
    <property type="entry name" value="Endonuclease/exonuclease/phosphatase"/>
    <property type="match status" value="1"/>
</dbReference>
<sequence>MTALAWNYRGLGATSIVHKLGEYIREVRPLIVFLSETKCGQNKFVRVRKRLDMFGISVPSRGKSGGLALLWDKSIVVQLRSYSVNHIDADILLGGQVANWRFTGFYGEPETAKQREVLDKLVQLSTQSDAPWLCMGDYNEILFQHKKIGNARPQWQISDFRTALERSELCDLGFQGPKYTWCNGRVASDTVRARLDWACGNVNWCRRFPNTNVIHRPVPYSDYAMLIVHWESRWQSNIVWRKPLFRFEAKWQQSDECGKVIESAWGRDAGTDPNVRVWKNIQFCRLGLLQWNREVFTKSVRDIKILEKRFGELETGTLGIKEHKEMEVGEWRDKEEDIQEILLQYFRHTFSSGCPSDAAINEVLFVVQPRVTTEMNRSLAEPFTAAEVKQATFGMYPLKSPGPDGMPPLFFQKFWPVVGSDVTSAVLCILNDQVLLNKMNHTHVVLIPKCSAPKTVAQLHPISLCNVIVKIASKCIANCLKPLPDSIISYTQSAFIQGRLITDNVWLAFELNHHPRISTRSKEESFSCLVQQMEREGRLTGVMEVRRILEMYASASGHHVNYNKSCMMISGRVAEREKHQLTSILGVQCVTQMDRYLGLPAVGGRSRGEMFRGIRERIADRIFGWNAKLLSQAGKGVLISSVIQSIPTYVMSCFQLPLFFLRNIESSAADFWWHNKGEKQVHWVAWRKLCRTKDTGGLGFRSMREFNLALLAKQGWRILCRLDSLLSRVLQARQAVAVLERNVASSSGSSLQLAEGKGTLWTALWRTWVPPKVRVFMWRLCVEALPTLEKLAKRKEGVEKRCAICGGTVESIKHVLLECPFMRQVWALSYLPWRFVANWHHGAAKSVLSIVQRTSIEDRNQLFMYCWGLWKHRCKCLMEGKI</sequence>
<dbReference type="PANTHER" id="PTHR33116:SF86">
    <property type="entry name" value="REVERSE TRANSCRIPTASE DOMAIN-CONTAINING PROTEIN"/>
    <property type="match status" value="1"/>
</dbReference>
<accession>A0AAW2TM34</accession>
<evidence type="ECO:0000259" key="1">
    <source>
        <dbReference type="Pfam" id="PF03372"/>
    </source>
</evidence>
<proteinExistence type="predicted"/>
<dbReference type="AlphaFoldDB" id="A0AAW2TM34"/>
<dbReference type="Pfam" id="PF13966">
    <property type="entry name" value="zf-RVT"/>
    <property type="match status" value="1"/>
</dbReference>
<evidence type="ECO:0000259" key="2">
    <source>
        <dbReference type="Pfam" id="PF13966"/>
    </source>
</evidence>
<name>A0AAW2TM34_9LAMI</name>
<dbReference type="GO" id="GO:0003824">
    <property type="term" value="F:catalytic activity"/>
    <property type="evidence" value="ECO:0007669"/>
    <property type="project" value="InterPro"/>
</dbReference>
<protein>
    <submittedName>
        <fullName evidence="3">Ribonuclease H protein</fullName>
    </submittedName>
</protein>
<dbReference type="SUPFAM" id="SSF56219">
    <property type="entry name" value="DNase I-like"/>
    <property type="match status" value="1"/>
</dbReference>
<organism evidence="3">
    <name type="scientific">Sesamum latifolium</name>
    <dbReference type="NCBI Taxonomy" id="2727402"/>
    <lineage>
        <taxon>Eukaryota</taxon>
        <taxon>Viridiplantae</taxon>
        <taxon>Streptophyta</taxon>
        <taxon>Embryophyta</taxon>
        <taxon>Tracheophyta</taxon>
        <taxon>Spermatophyta</taxon>
        <taxon>Magnoliopsida</taxon>
        <taxon>eudicotyledons</taxon>
        <taxon>Gunneridae</taxon>
        <taxon>Pentapetalae</taxon>
        <taxon>asterids</taxon>
        <taxon>lamiids</taxon>
        <taxon>Lamiales</taxon>
        <taxon>Pedaliaceae</taxon>
        <taxon>Sesamum</taxon>
    </lineage>
</organism>
<reference evidence="3" key="2">
    <citation type="journal article" date="2024" name="Plant">
        <title>Genomic evolution and insights into agronomic trait innovations of Sesamum species.</title>
        <authorList>
            <person name="Miao H."/>
            <person name="Wang L."/>
            <person name="Qu L."/>
            <person name="Liu H."/>
            <person name="Sun Y."/>
            <person name="Le M."/>
            <person name="Wang Q."/>
            <person name="Wei S."/>
            <person name="Zheng Y."/>
            <person name="Lin W."/>
            <person name="Duan Y."/>
            <person name="Cao H."/>
            <person name="Xiong S."/>
            <person name="Wang X."/>
            <person name="Wei L."/>
            <person name="Li C."/>
            <person name="Ma Q."/>
            <person name="Ju M."/>
            <person name="Zhao R."/>
            <person name="Li G."/>
            <person name="Mu C."/>
            <person name="Tian Q."/>
            <person name="Mei H."/>
            <person name="Zhang T."/>
            <person name="Gao T."/>
            <person name="Zhang H."/>
        </authorList>
    </citation>
    <scope>NUCLEOTIDE SEQUENCE</scope>
    <source>
        <strain evidence="3">KEN1</strain>
    </source>
</reference>
<reference evidence="3" key="1">
    <citation type="submission" date="2020-06" db="EMBL/GenBank/DDBJ databases">
        <authorList>
            <person name="Li T."/>
            <person name="Hu X."/>
            <person name="Zhang T."/>
            <person name="Song X."/>
            <person name="Zhang H."/>
            <person name="Dai N."/>
            <person name="Sheng W."/>
            <person name="Hou X."/>
            <person name="Wei L."/>
        </authorList>
    </citation>
    <scope>NUCLEOTIDE SEQUENCE</scope>
    <source>
        <strain evidence="3">KEN1</strain>
        <tissue evidence="3">Leaf</tissue>
    </source>
</reference>
<dbReference type="InterPro" id="IPR026960">
    <property type="entry name" value="RVT-Znf"/>
</dbReference>
<dbReference type="InterPro" id="IPR036691">
    <property type="entry name" value="Endo/exonu/phosph_ase_sf"/>
</dbReference>